<proteinExistence type="predicted"/>
<dbReference type="SUPFAM" id="SSF54236">
    <property type="entry name" value="Ubiquitin-like"/>
    <property type="match status" value="1"/>
</dbReference>
<dbReference type="InterPro" id="IPR029071">
    <property type="entry name" value="Ubiquitin-like_domsf"/>
</dbReference>
<name>A0A137PGM0_CONC2</name>
<dbReference type="CDD" id="cd17039">
    <property type="entry name" value="Ubl_ubiquitin_like"/>
    <property type="match status" value="1"/>
</dbReference>
<evidence type="ECO:0000313" key="3">
    <source>
        <dbReference type="Proteomes" id="UP000070444"/>
    </source>
</evidence>
<dbReference type="Pfam" id="PF11976">
    <property type="entry name" value="Rad60-SLD"/>
    <property type="match status" value="1"/>
</dbReference>
<keyword evidence="3" id="KW-1185">Reference proteome</keyword>
<feature type="domain" description="Ubiquitin-like" evidence="1">
    <location>
        <begin position="2"/>
        <end position="77"/>
    </location>
</feature>
<dbReference type="InterPro" id="IPR022617">
    <property type="entry name" value="Rad60/SUMO-like_dom"/>
</dbReference>
<dbReference type="AlphaFoldDB" id="A0A137PGM0"/>
<dbReference type="PROSITE" id="PS50053">
    <property type="entry name" value="UBIQUITIN_2"/>
    <property type="match status" value="1"/>
</dbReference>
<dbReference type="Proteomes" id="UP000070444">
    <property type="component" value="Unassembled WGS sequence"/>
</dbReference>
<sequence length="108" mass="12897">MKKVTIVHEDKAEIQMDVDKDTTVSDLRYWAGFSIDKHYEHIELLHNNRKMEHDRTLESYNLGKNDKVEVYQKLWRGMLVQNEHLDSSLEIRSRKEELECEEKGDYSG</sequence>
<dbReference type="InterPro" id="IPR000626">
    <property type="entry name" value="Ubiquitin-like_dom"/>
</dbReference>
<accession>A0A137PGM0</accession>
<organism evidence="2 3">
    <name type="scientific">Conidiobolus coronatus (strain ATCC 28846 / CBS 209.66 / NRRL 28638)</name>
    <name type="common">Delacroixia coronata</name>
    <dbReference type="NCBI Taxonomy" id="796925"/>
    <lineage>
        <taxon>Eukaryota</taxon>
        <taxon>Fungi</taxon>
        <taxon>Fungi incertae sedis</taxon>
        <taxon>Zoopagomycota</taxon>
        <taxon>Entomophthoromycotina</taxon>
        <taxon>Entomophthoromycetes</taxon>
        <taxon>Entomophthorales</taxon>
        <taxon>Ancylistaceae</taxon>
        <taxon>Conidiobolus</taxon>
    </lineage>
</organism>
<gene>
    <name evidence="2" type="ORF">CONCODRAFT_15006</name>
</gene>
<dbReference type="EMBL" id="KQ964427">
    <property type="protein sequence ID" value="KXN74120.1"/>
    <property type="molecule type" value="Genomic_DNA"/>
</dbReference>
<protein>
    <recommendedName>
        <fullName evidence="1">Ubiquitin-like domain-containing protein</fullName>
    </recommendedName>
</protein>
<evidence type="ECO:0000259" key="1">
    <source>
        <dbReference type="PROSITE" id="PS50053"/>
    </source>
</evidence>
<reference evidence="2 3" key="1">
    <citation type="journal article" date="2015" name="Genome Biol. Evol.">
        <title>Phylogenomic analyses indicate that early fungi evolved digesting cell walls of algal ancestors of land plants.</title>
        <authorList>
            <person name="Chang Y."/>
            <person name="Wang S."/>
            <person name="Sekimoto S."/>
            <person name="Aerts A.L."/>
            <person name="Choi C."/>
            <person name="Clum A."/>
            <person name="LaButti K.M."/>
            <person name="Lindquist E.A."/>
            <person name="Yee Ngan C."/>
            <person name="Ohm R.A."/>
            <person name="Salamov A.A."/>
            <person name="Grigoriev I.V."/>
            <person name="Spatafora J.W."/>
            <person name="Berbee M.L."/>
        </authorList>
    </citation>
    <scope>NUCLEOTIDE SEQUENCE [LARGE SCALE GENOMIC DNA]</scope>
    <source>
        <strain evidence="2 3">NRRL 28638</strain>
    </source>
</reference>
<dbReference type="Gene3D" id="3.10.20.90">
    <property type="entry name" value="Phosphatidylinositol 3-kinase Catalytic Subunit, Chain A, domain 1"/>
    <property type="match status" value="1"/>
</dbReference>
<evidence type="ECO:0000313" key="2">
    <source>
        <dbReference type="EMBL" id="KXN74120.1"/>
    </source>
</evidence>